<dbReference type="PANTHER" id="PTHR35908:SF1">
    <property type="entry name" value="CONSERVED PROTEIN"/>
    <property type="match status" value="1"/>
</dbReference>
<dbReference type="InterPro" id="IPR029068">
    <property type="entry name" value="Glyas_Bleomycin-R_OHBP_Dase"/>
</dbReference>
<evidence type="ECO:0000313" key="2">
    <source>
        <dbReference type="EMBL" id="MBA0124318.1"/>
    </source>
</evidence>
<reference evidence="2 3" key="1">
    <citation type="submission" date="2020-07" db="EMBL/GenBank/DDBJ databases">
        <title>Genome of Haloechinothrix sp.</title>
        <authorList>
            <person name="Tang S.-K."/>
            <person name="Yang L."/>
            <person name="Zhu W.-Y."/>
        </authorList>
    </citation>
    <scope>NUCLEOTIDE SEQUENCE [LARGE SCALE GENOMIC DNA]</scope>
    <source>
        <strain evidence="2 3">YIM 98757</strain>
    </source>
</reference>
<dbReference type="AlphaFoldDB" id="A0A838A5N2"/>
<dbReference type="SUPFAM" id="SSF54593">
    <property type="entry name" value="Glyoxalase/Bleomycin resistance protein/Dihydroxybiphenyl dioxygenase"/>
    <property type="match status" value="1"/>
</dbReference>
<feature type="domain" description="Glyoxalase-like" evidence="1">
    <location>
        <begin position="1"/>
        <end position="139"/>
    </location>
</feature>
<dbReference type="Gene3D" id="3.10.180.10">
    <property type="entry name" value="2,3-Dihydroxybiphenyl 1,2-Dioxygenase, domain 1"/>
    <property type="match status" value="1"/>
</dbReference>
<dbReference type="InterPro" id="IPR041581">
    <property type="entry name" value="Glyoxalase_6"/>
</dbReference>
<gene>
    <name evidence="2" type="ORF">H0B56_02050</name>
</gene>
<sequence>MTFDCADATAQARFWALALGYVRSPPPEGWETWEAFLADQGVPPDEWSDGAAIRDPAGVQPAISFLTVPERKQAKNRLHLDLKVSGGRHVDTDERTERIDAKVTELVAAGAHVHEHHVIQGHLDHVVMLDPEDNEFCVV</sequence>
<organism evidence="2 3">
    <name type="scientific">Haloechinothrix aidingensis</name>
    <dbReference type="NCBI Taxonomy" id="2752311"/>
    <lineage>
        <taxon>Bacteria</taxon>
        <taxon>Bacillati</taxon>
        <taxon>Actinomycetota</taxon>
        <taxon>Actinomycetes</taxon>
        <taxon>Pseudonocardiales</taxon>
        <taxon>Pseudonocardiaceae</taxon>
        <taxon>Haloechinothrix</taxon>
    </lineage>
</organism>
<accession>A0A838A5N2</accession>
<comment type="caution">
    <text evidence="2">The sequence shown here is derived from an EMBL/GenBank/DDBJ whole genome shotgun (WGS) entry which is preliminary data.</text>
</comment>
<protein>
    <submittedName>
        <fullName evidence="2">VOC family protein</fullName>
    </submittedName>
</protein>
<dbReference type="Pfam" id="PF18029">
    <property type="entry name" value="Glyoxalase_6"/>
    <property type="match status" value="1"/>
</dbReference>
<name>A0A838A5N2_9PSEU</name>
<dbReference type="Proteomes" id="UP000582974">
    <property type="component" value="Unassembled WGS sequence"/>
</dbReference>
<keyword evidence="3" id="KW-1185">Reference proteome</keyword>
<dbReference type="PANTHER" id="PTHR35908">
    <property type="entry name" value="HYPOTHETICAL FUSION PROTEIN"/>
    <property type="match status" value="1"/>
</dbReference>
<evidence type="ECO:0000313" key="3">
    <source>
        <dbReference type="Proteomes" id="UP000582974"/>
    </source>
</evidence>
<proteinExistence type="predicted"/>
<dbReference type="EMBL" id="JACCKD010000001">
    <property type="protein sequence ID" value="MBA0124318.1"/>
    <property type="molecule type" value="Genomic_DNA"/>
</dbReference>
<evidence type="ECO:0000259" key="1">
    <source>
        <dbReference type="Pfam" id="PF18029"/>
    </source>
</evidence>